<dbReference type="InterPro" id="IPR043128">
    <property type="entry name" value="Rev_trsase/Diguanyl_cyclase"/>
</dbReference>
<feature type="signal peptide" evidence="1">
    <location>
        <begin position="1"/>
        <end position="15"/>
    </location>
</feature>
<name>A0A0V0Y1P8_TRIPS</name>
<accession>A0A0V0Y1P8</accession>
<dbReference type="Gene3D" id="3.30.70.270">
    <property type="match status" value="1"/>
</dbReference>
<protein>
    <submittedName>
        <fullName evidence="2">Uncharacterized protein</fullName>
    </submittedName>
</protein>
<feature type="chain" id="PRO_5012158663" evidence="1">
    <location>
        <begin position="16"/>
        <end position="157"/>
    </location>
</feature>
<sequence length="157" mass="18493">MFHIIFYLILHLILTRRPPVFHDSDEDHVTEWNWLEKNLNAVGPKHHLAIHQQLGIMAAHDYFEPEPLCHAKQRPEAFLKIQPHLHLSADPVSRGRHPEDVITAPFRLYEYFGLRNAVQTFQSYMAEVARGYQFCFVYLDDVLAAGHHQNHFTMLYH</sequence>
<reference evidence="2 3" key="1">
    <citation type="submission" date="2015-01" db="EMBL/GenBank/DDBJ databases">
        <title>Evolution of Trichinella species and genotypes.</title>
        <authorList>
            <person name="Korhonen P.K."/>
            <person name="Edoardo P."/>
            <person name="Giuseppe L.R."/>
            <person name="Gasser R.B."/>
        </authorList>
    </citation>
    <scope>NUCLEOTIDE SEQUENCE [LARGE SCALE GENOMIC DNA]</scope>
    <source>
        <strain evidence="2">ISS141</strain>
    </source>
</reference>
<evidence type="ECO:0000256" key="1">
    <source>
        <dbReference type="SAM" id="SignalP"/>
    </source>
</evidence>
<gene>
    <name evidence="2" type="ORF">T4E_5715</name>
</gene>
<dbReference type="STRING" id="6337.A0A0V0Y1P8"/>
<evidence type="ECO:0000313" key="2">
    <source>
        <dbReference type="EMBL" id="KRX94103.1"/>
    </source>
</evidence>
<dbReference type="EMBL" id="JYDU01000077">
    <property type="protein sequence ID" value="KRX94103.1"/>
    <property type="molecule type" value="Genomic_DNA"/>
</dbReference>
<dbReference type="Proteomes" id="UP000054815">
    <property type="component" value="Unassembled WGS sequence"/>
</dbReference>
<dbReference type="Gene3D" id="3.10.10.10">
    <property type="entry name" value="HIV Type 1 Reverse Transcriptase, subunit A, domain 1"/>
    <property type="match status" value="1"/>
</dbReference>
<dbReference type="InterPro" id="IPR043502">
    <property type="entry name" value="DNA/RNA_pol_sf"/>
</dbReference>
<proteinExistence type="predicted"/>
<comment type="caution">
    <text evidence="2">The sequence shown here is derived from an EMBL/GenBank/DDBJ whole genome shotgun (WGS) entry which is preliminary data.</text>
</comment>
<organism evidence="2 3">
    <name type="scientific">Trichinella pseudospiralis</name>
    <name type="common">Parasitic roundworm</name>
    <dbReference type="NCBI Taxonomy" id="6337"/>
    <lineage>
        <taxon>Eukaryota</taxon>
        <taxon>Metazoa</taxon>
        <taxon>Ecdysozoa</taxon>
        <taxon>Nematoda</taxon>
        <taxon>Enoplea</taxon>
        <taxon>Dorylaimia</taxon>
        <taxon>Trichinellida</taxon>
        <taxon>Trichinellidae</taxon>
        <taxon>Trichinella</taxon>
    </lineage>
</organism>
<keyword evidence="1" id="KW-0732">Signal</keyword>
<dbReference type="AlphaFoldDB" id="A0A0V0Y1P8"/>
<evidence type="ECO:0000313" key="3">
    <source>
        <dbReference type="Proteomes" id="UP000054815"/>
    </source>
</evidence>
<dbReference type="SUPFAM" id="SSF56672">
    <property type="entry name" value="DNA/RNA polymerases"/>
    <property type="match status" value="1"/>
</dbReference>